<keyword evidence="2" id="KW-0378">Hydrolase</keyword>
<dbReference type="EMBL" id="JAROBZ020000001">
    <property type="protein sequence ID" value="MFB3168607.1"/>
    <property type="molecule type" value="Genomic_DNA"/>
</dbReference>
<evidence type="ECO:0000256" key="1">
    <source>
        <dbReference type="ARBA" id="ARBA00008668"/>
    </source>
</evidence>
<evidence type="ECO:0000313" key="6">
    <source>
        <dbReference type="Proteomes" id="UP001241748"/>
    </source>
</evidence>
<comment type="similarity">
    <text evidence="1">Belongs to the 'GDSL' lipolytic enzyme family.</text>
</comment>
<evidence type="ECO:0000313" key="5">
    <source>
        <dbReference type="EMBL" id="MFB3168607.1"/>
    </source>
</evidence>
<protein>
    <submittedName>
        <fullName evidence="5">Rhamnogalacturonan acetylesterase</fullName>
    </submittedName>
</protein>
<feature type="chain" id="PRO_5045651218" evidence="3">
    <location>
        <begin position="32"/>
        <end position="266"/>
    </location>
</feature>
<evidence type="ECO:0000259" key="4">
    <source>
        <dbReference type="Pfam" id="PF13472"/>
    </source>
</evidence>
<dbReference type="Pfam" id="PF13472">
    <property type="entry name" value="Lipase_GDSL_2"/>
    <property type="match status" value="1"/>
</dbReference>
<keyword evidence="3" id="KW-0732">Signal</keyword>
<dbReference type="InterPro" id="IPR037459">
    <property type="entry name" value="RhgT-like"/>
</dbReference>
<dbReference type="InterPro" id="IPR013830">
    <property type="entry name" value="SGNH_hydro"/>
</dbReference>
<dbReference type="CDD" id="cd01821">
    <property type="entry name" value="Rhamnogalacturan_acetylesterase_like"/>
    <property type="match status" value="1"/>
</dbReference>
<dbReference type="Proteomes" id="UP001241748">
    <property type="component" value="Unassembled WGS sequence"/>
</dbReference>
<accession>A0ABV4YV39</accession>
<dbReference type="PANTHER" id="PTHR43695:SF1">
    <property type="entry name" value="RHAMNOGALACTURONAN ACETYLESTERASE"/>
    <property type="match status" value="1"/>
</dbReference>
<dbReference type="PANTHER" id="PTHR43695">
    <property type="entry name" value="PUTATIVE (AFU_ORTHOLOGUE AFUA_2G17250)-RELATED"/>
    <property type="match status" value="1"/>
</dbReference>
<comment type="caution">
    <text evidence="5">The sequence shown here is derived from an EMBL/GenBank/DDBJ whole genome shotgun (WGS) entry which is preliminary data.</text>
</comment>
<organism evidence="5 6">
    <name type="scientific">Neobacillus driksii</name>
    <dbReference type="NCBI Taxonomy" id="3035913"/>
    <lineage>
        <taxon>Bacteria</taxon>
        <taxon>Bacillati</taxon>
        <taxon>Bacillota</taxon>
        <taxon>Bacilli</taxon>
        <taxon>Bacillales</taxon>
        <taxon>Bacillaceae</taxon>
        <taxon>Neobacillus</taxon>
    </lineage>
</organism>
<gene>
    <name evidence="5" type="ORF">P5G62_015935</name>
</gene>
<dbReference type="SUPFAM" id="SSF52266">
    <property type="entry name" value="SGNH hydrolase"/>
    <property type="match status" value="1"/>
</dbReference>
<evidence type="ECO:0000256" key="3">
    <source>
        <dbReference type="SAM" id="SignalP"/>
    </source>
</evidence>
<evidence type="ECO:0000256" key="2">
    <source>
        <dbReference type="ARBA" id="ARBA00022801"/>
    </source>
</evidence>
<reference evidence="5 6" key="1">
    <citation type="submission" date="2024-05" db="EMBL/GenBank/DDBJ databases">
        <authorList>
            <person name="Venkateswaran K."/>
        </authorList>
    </citation>
    <scope>NUCLEOTIDE SEQUENCE [LARGE SCALE GENOMIC DNA]</scope>
    <source>
        <strain evidence="5 6">179-C4-2-HS</strain>
    </source>
</reference>
<sequence>MMRKKLKEKILLVTMLLLVVSTLLESLPSKAATGENSHKNRITVYLAGDSTVSNYDTSLAPRAGWGQVFDRLFDDKIVVKNEASSGRSSKSFIDEGRLDSILNQIEKGDYLFIQFGHNDEKVEDPTRYTEPYSTYKGYLKQYIDGARAKGATPVLVTPVERRRFTAEGIARDSHGVYPEAMKELGLEEKVPVIDLTAKSKALFQELGPEGTKDLFLWFGAGEQVNYPNGVQDNTHFQEAGAEMIAHLVLQGIEESHLVPLRNHILK</sequence>
<feature type="domain" description="SGNH hydrolase-type esterase" evidence="4">
    <location>
        <begin position="47"/>
        <end position="241"/>
    </location>
</feature>
<name>A0ABV4YV39_9BACI</name>
<dbReference type="Gene3D" id="3.40.50.1110">
    <property type="entry name" value="SGNH hydrolase"/>
    <property type="match status" value="1"/>
</dbReference>
<feature type="signal peptide" evidence="3">
    <location>
        <begin position="1"/>
        <end position="31"/>
    </location>
</feature>
<keyword evidence="6" id="KW-1185">Reference proteome</keyword>
<dbReference type="InterPro" id="IPR036514">
    <property type="entry name" value="SGNH_hydro_sf"/>
</dbReference>
<proteinExistence type="inferred from homology"/>